<sequence length="133" mass="14424">MALKAVDPIDSSMEAVFCCRKHINVVAVYMGGSFPVEQRDLHARWAFVSKRLKDIQKCSQLVCRPGLLEAAGSDKETQAMEESSKHKNVMDTMYCFPNRTSGIEIPTPIDAAAGMIGDACFIAGVENVAIGQG</sequence>
<accession>A0ABD2YCB9</accession>
<dbReference type="EMBL" id="JBJUIK010000014">
    <property type="protein sequence ID" value="KAL3504890.1"/>
    <property type="molecule type" value="Genomic_DNA"/>
</dbReference>
<dbReference type="Proteomes" id="UP001630127">
    <property type="component" value="Unassembled WGS sequence"/>
</dbReference>
<keyword evidence="2" id="KW-1185">Reference proteome</keyword>
<organism evidence="1 2">
    <name type="scientific">Cinchona calisaya</name>
    <dbReference type="NCBI Taxonomy" id="153742"/>
    <lineage>
        <taxon>Eukaryota</taxon>
        <taxon>Viridiplantae</taxon>
        <taxon>Streptophyta</taxon>
        <taxon>Embryophyta</taxon>
        <taxon>Tracheophyta</taxon>
        <taxon>Spermatophyta</taxon>
        <taxon>Magnoliopsida</taxon>
        <taxon>eudicotyledons</taxon>
        <taxon>Gunneridae</taxon>
        <taxon>Pentapetalae</taxon>
        <taxon>asterids</taxon>
        <taxon>lamiids</taxon>
        <taxon>Gentianales</taxon>
        <taxon>Rubiaceae</taxon>
        <taxon>Cinchonoideae</taxon>
        <taxon>Cinchoneae</taxon>
        <taxon>Cinchona</taxon>
    </lineage>
</organism>
<evidence type="ECO:0000313" key="1">
    <source>
        <dbReference type="EMBL" id="KAL3504890.1"/>
    </source>
</evidence>
<protein>
    <submittedName>
        <fullName evidence="1">Uncharacterized protein</fullName>
    </submittedName>
</protein>
<comment type="caution">
    <text evidence="1">The sequence shown here is derived from an EMBL/GenBank/DDBJ whole genome shotgun (WGS) entry which is preliminary data.</text>
</comment>
<gene>
    <name evidence="1" type="ORF">ACH5RR_034731</name>
</gene>
<evidence type="ECO:0000313" key="2">
    <source>
        <dbReference type="Proteomes" id="UP001630127"/>
    </source>
</evidence>
<name>A0ABD2YCB9_9GENT</name>
<dbReference type="AlphaFoldDB" id="A0ABD2YCB9"/>
<proteinExistence type="predicted"/>
<reference evidence="1 2" key="1">
    <citation type="submission" date="2024-11" db="EMBL/GenBank/DDBJ databases">
        <title>A near-complete genome assembly of Cinchona calisaya.</title>
        <authorList>
            <person name="Lian D.C."/>
            <person name="Zhao X.W."/>
            <person name="Wei L."/>
        </authorList>
    </citation>
    <scope>NUCLEOTIDE SEQUENCE [LARGE SCALE GENOMIC DNA]</scope>
    <source>
        <tissue evidence="1">Nenye</tissue>
    </source>
</reference>